<dbReference type="Proteomes" id="UP000000490">
    <property type="component" value="Chromosome"/>
</dbReference>
<dbReference type="EMBL" id="CP002872">
    <property type="protein sequence ID" value="AEI35672.1"/>
    <property type="molecule type" value="Genomic_DNA"/>
</dbReference>
<accession>A0ABM5M909</accession>
<dbReference type="GO" id="GO:0008710">
    <property type="term" value="F:8-amino-7-oxononanoate synthase activity"/>
    <property type="evidence" value="ECO:0007669"/>
    <property type="project" value="UniProtKB-EC"/>
</dbReference>
<organism evidence="4 5">
    <name type="scientific">Francisella salina</name>
    <dbReference type="NCBI Taxonomy" id="573569"/>
    <lineage>
        <taxon>Bacteria</taxon>
        <taxon>Pseudomonadati</taxon>
        <taxon>Pseudomonadota</taxon>
        <taxon>Gammaproteobacteria</taxon>
        <taxon>Thiotrichales</taxon>
        <taxon>Francisellaceae</taxon>
        <taxon>Francisella</taxon>
    </lineage>
</organism>
<evidence type="ECO:0000259" key="3">
    <source>
        <dbReference type="Pfam" id="PF00155"/>
    </source>
</evidence>
<evidence type="ECO:0000313" key="4">
    <source>
        <dbReference type="EMBL" id="AEI35672.1"/>
    </source>
</evidence>
<dbReference type="InterPro" id="IPR015422">
    <property type="entry name" value="PyrdxlP-dep_Trfase_small"/>
</dbReference>
<dbReference type="InterPro" id="IPR015421">
    <property type="entry name" value="PyrdxlP-dep_Trfase_major"/>
</dbReference>
<evidence type="ECO:0000256" key="2">
    <source>
        <dbReference type="ARBA" id="ARBA00022679"/>
    </source>
</evidence>
<name>A0ABM5M909_FRAST</name>
<evidence type="ECO:0000256" key="1">
    <source>
        <dbReference type="ARBA" id="ARBA00001933"/>
    </source>
</evidence>
<dbReference type="RefSeq" id="WP_013922512.1">
    <property type="nucleotide sequence ID" value="NC_015696.1"/>
</dbReference>
<keyword evidence="2 4" id="KW-0808">Transferase</keyword>
<dbReference type="PANTHER" id="PTHR13693">
    <property type="entry name" value="CLASS II AMINOTRANSFERASE/8-AMINO-7-OXONONANOATE SYNTHASE"/>
    <property type="match status" value="1"/>
</dbReference>
<dbReference type="InterPro" id="IPR050087">
    <property type="entry name" value="AON_synthase_class-II"/>
</dbReference>
<dbReference type="CDD" id="cd06454">
    <property type="entry name" value="KBL_like"/>
    <property type="match status" value="1"/>
</dbReference>
<comment type="cofactor">
    <cofactor evidence="1">
        <name>pyridoxal 5'-phosphate</name>
        <dbReference type="ChEBI" id="CHEBI:597326"/>
    </cofactor>
</comment>
<evidence type="ECO:0000313" key="5">
    <source>
        <dbReference type="Proteomes" id="UP000000490"/>
    </source>
</evidence>
<reference evidence="4" key="1">
    <citation type="submission" date="2011-05" db="EMBL/GenBank/DDBJ databases">
        <authorList>
            <person name="Kuske C.R."/>
            <person name="Challacombe J.F."/>
            <person name="Siddaramappa S."/>
            <person name="Petersen J.M."/>
            <person name="Bruce D.C."/>
        </authorList>
    </citation>
    <scope>NUCLEOTIDE SEQUENCE</scope>
    <source>
        <strain evidence="4">TX077308</strain>
    </source>
</reference>
<dbReference type="PANTHER" id="PTHR13693:SF3">
    <property type="entry name" value="LD36009P"/>
    <property type="match status" value="1"/>
</dbReference>
<dbReference type="InterPro" id="IPR015424">
    <property type="entry name" value="PyrdxlP-dep_Trfase"/>
</dbReference>
<gene>
    <name evidence="4" type="ordered locus">F7308_0745</name>
</gene>
<dbReference type="Gene3D" id="3.90.1150.10">
    <property type="entry name" value="Aspartate Aminotransferase, domain 1"/>
    <property type="match status" value="1"/>
</dbReference>
<feature type="domain" description="Aminotransferase class I/classII large" evidence="3">
    <location>
        <begin position="79"/>
        <end position="423"/>
    </location>
</feature>
<keyword evidence="5" id="KW-1185">Reference proteome</keyword>
<dbReference type="Pfam" id="PF00155">
    <property type="entry name" value="Aminotran_1_2"/>
    <property type="match status" value="1"/>
</dbReference>
<dbReference type="InterPro" id="IPR004839">
    <property type="entry name" value="Aminotransferase_I/II_large"/>
</dbReference>
<sequence length="427" mass="47320">MAKKIFGNLSKIKSKLIENSDITESSSTNNSSYDFTKHPSYQELNYGLQTSERFKIKNPLHRVYTGLASNYINYNDKKIANYGSYNYLGLNGHPKTVSAISETVRKEGTSVSASRITSGNRKIHLDLENLISQLYQTDAAAVFVSGHATNVSVISCLTYEKSLILYDQLSHNSIMQGVKLSNARAIGFRHNDLGHLAQLLQQNAHEYEQVFIVVEGMYSMDGDIPDLPALIQLKKEYGAVLMVDEAHGLGVLGQTGKGIFEHYEISPKDIDIWMGTLSKTLSSCGGYIAANQTIIDILRYYAPGLVYSVGLSPCDTIAATSSLKLMLDEPDRVTRLQKNSEYLLSKLKEKGFDTGDAIGRAIIPVIVGSSRKAVILSNKLFNDYDINAVPIMYPAVEENKARLRFFVSSEHTRDQLGYVADTLGRIM</sequence>
<keyword evidence="4" id="KW-0012">Acyltransferase</keyword>
<dbReference type="Gene3D" id="3.40.640.10">
    <property type="entry name" value="Type I PLP-dependent aspartate aminotransferase-like (Major domain)"/>
    <property type="match status" value="1"/>
</dbReference>
<dbReference type="SUPFAM" id="SSF53383">
    <property type="entry name" value="PLP-dependent transferases"/>
    <property type="match status" value="1"/>
</dbReference>
<protein>
    <submittedName>
        <fullName evidence="4">8-amino-7-oxononanoate synthase</fullName>
        <ecNumber evidence="4">2.3.1.47</ecNumber>
    </submittedName>
</protein>
<dbReference type="EC" id="2.3.1.47" evidence="4"/>
<proteinExistence type="predicted"/>